<name>A0AAX3WBT3_METEX</name>
<proteinExistence type="predicted"/>
<organism evidence="1 2">
    <name type="scientific">Methylorubrum extorquens</name>
    <name type="common">Methylobacterium dichloromethanicum</name>
    <name type="synonym">Methylobacterium extorquens</name>
    <dbReference type="NCBI Taxonomy" id="408"/>
    <lineage>
        <taxon>Bacteria</taxon>
        <taxon>Pseudomonadati</taxon>
        <taxon>Pseudomonadota</taxon>
        <taxon>Alphaproteobacteria</taxon>
        <taxon>Hyphomicrobiales</taxon>
        <taxon>Methylobacteriaceae</taxon>
        <taxon>Methylorubrum</taxon>
    </lineage>
</organism>
<evidence type="ECO:0000313" key="1">
    <source>
        <dbReference type="EMBL" id="WHQ68791.1"/>
    </source>
</evidence>
<accession>A0AAX3WBT3</accession>
<sequence length="90" mass="10087">MKLKYFGSLGRFQKIVGDCSVFGEWRPLEPAGGYQFRSTAGEIMNWWPSTGTVFFQGRPGPLQPRLITMFVRRAANSDGVHIINPRALIG</sequence>
<dbReference type="AlphaFoldDB" id="A0AAX3WBT3"/>
<protein>
    <submittedName>
        <fullName evidence="1">Uncharacterized protein</fullName>
    </submittedName>
</protein>
<dbReference type="EMBL" id="CP073633">
    <property type="protein sequence ID" value="WHQ68791.1"/>
    <property type="molecule type" value="Genomic_DNA"/>
</dbReference>
<gene>
    <name evidence="1" type="ORF">KEC54_20945</name>
</gene>
<reference evidence="1" key="1">
    <citation type="journal article" date="2022" name="Biotechnol. Bioprocess Eng.">
        <title>Pan-genome Analysis Reveals Comparative Genomic Features of Central Metabolic Pathways in Methylorubrum extorquens.</title>
        <authorList>
            <person name="Lee G.M."/>
            <person name="Scott-Nevros Z.K."/>
            <person name="Lee S.-M."/>
            <person name="Kim D."/>
        </authorList>
    </citation>
    <scope>NUCLEOTIDE SEQUENCE</scope>
    <source>
        <strain evidence="1">ATCC 55366</strain>
    </source>
</reference>
<dbReference type="Proteomes" id="UP001223720">
    <property type="component" value="Chromosome"/>
</dbReference>
<dbReference type="RefSeq" id="WP_283535306.1">
    <property type="nucleotide sequence ID" value="NZ_CP073633.1"/>
</dbReference>
<evidence type="ECO:0000313" key="2">
    <source>
        <dbReference type="Proteomes" id="UP001223720"/>
    </source>
</evidence>